<dbReference type="SUPFAM" id="SSF51556">
    <property type="entry name" value="Metallo-dependent hydrolases"/>
    <property type="match status" value="1"/>
</dbReference>
<proteinExistence type="predicted"/>
<reference evidence="3 4" key="1">
    <citation type="submission" date="2023-10" db="EMBL/GenBank/DDBJ databases">
        <title>Two novel species belonging to the OM43/NOR5 clade.</title>
        <authorList>
            <person name="Park M."/>
        </authorList>
    </citation>
    <scope>NUCLEOTIDE SEQUENCE [LARGE SCALE GENOMIC DNA]</scope>
    <source>
        <strain evidence="3 4">IMCC45268</strain>
    </source>
</reference>
<dbReference type="InterPro" id="IPR006680">
    <property type="entry name" value="Amidohydro-rel"/>
</dbReference>
<gene>
    <name evidence="3" type="ORF">R0137_09885</name>
</gene>
<keyword evidence="1" id="KW-0732">Signal</keyword>
<keyword evidence="4" id="KW-1185">Reference proteome</keyword>
<dbReference type="PANTHER" id="PTHR43135">
    <property type="entry name" value="ALPHA-D-RIBOSE 1-METHYLPHOSPHONATE 5-TRIPHOSPHATE DIPHOSPHATASE"/>
    <property type="match status" value="1"/>
</dbReference>
<organism evidence="3 4">
    <name type="scientific">Congregibacter brevis</name>
    <dbReference type="NCBI Taxonomy" id="3081201"/>
    <lineage>
        <taxon>Bacteria</taxon>
        <taxon>Pseudomonadati</taxon>
        <taxon>Pseudomonadota</taxon>
        <taxon>Gammaproteobacteria</taxon>
        <taxon>Cellvibrionales</taxon>
        <taxon>Halieaceae</taxon>
        <taxon>Congregibacter</taxon>
    </lineage>
</organism>
<dbReference type="Gene3D" id="2.30.40.10">
    <property type="entry name" value="Urease, subunit C, domain 1"/>
    <property type="match status" value="1"/>
</dbReference>
<evidence type="ECO:0000259" key="2">
    <source>
        <dbReference type="Pfam" id="PF01979"/>
    </source>
</evidence>
<protein>
    <submittedName>
        <fullName evidence="3">Amidohydrolase family protein</fullName>
    </submittedName>
</protein>
<dbReference type="InterPro" id="IPR011059">
    <property type="entry name" value="Metal-dep_hydrolase_composite"/>
</dbReference>
<name>A0ABZ0I7R9_9GAMM</name>
<dbReference type="Pfam" id="PF01979">
    <property type="entry name" value="Amidohydro_1"/>
    <property type="match status" value="1"/>
</dbReference>
<dbReference type="PANTHER" id="PTHR43135:SF3">
    <property type="entry name" value="ALPHA-D-RIBOSE 1-METHYLPHOSPHONATE 5-TRIPHOSPHATE DIPHOSPHATASE"/>
    <property type="match status" value="1"/>
</dbReference>
<sequence>MISKFFLRSAAASVALLLSTPLFAAQTLFTNVNVWDGVADEATPGLDVLISGNKVAEVGENLIAPDAVVINGGGKTLMPGLIDMHTHIMFPQGLPAHETTWGAAASGAMAREGFDVYMNQGFTTLRDMCGPANLGKAIAQGVLDGPRFYSSGACIGTTGGHTDWGVGTDRLGDKSNHAHAGNSYVVNGEDEWRAAARQNFRDGATFLKIMVGGGVASDFDPLESITANPAEIRAAVEVAEQFDSFVCMHVYQDEHINLAIDNGVTCVEHGFLMKEKTMKRMVKEGVALSAQSWMSYDVFKDPAGIPGFGPEQIAKGKLVNKGADDMFSWAKEHGVDMFQGGDVYTYDLIPFATKNISVLERWFTPVEALRSATSTAGKWLMKTGPKNPYKEAQLGTLKEGSYADVILVNGNPLKGTEILNNNDNVEVVMKDGKIYKNLLD</sequence>
<evidence type="ECO:0000313" key="4">
    <source>
        <dbReference type="Proteomes" id="UP001626549"/>
    </source>
</evidence>
<dbReference type="Gene3D" id="3.20.20.140">
    <property type="entry name" value="Metal-dependent hydrolases"/>
    <property type="match status" value="1"/>
</dbReference>
<feature type="domain" description="Amidohydrolase-related" evidence="2">
    <location>
        <begin position="76"/>
        <end position="434"/>
    </location>
</feature>
<dbReference type="InterPro" id="IPR057744">
    <property type="entry name" value="OTAase-like"/>
</dbReference>
<accession>A0ABZ0I7R9</accession>
<dbReference type="Proteomes" id="UP001626549">
    <property type="component" value="Chromosome"/>
</dbReference>
<evidence type="ECO:0000256" key="1">
    <source>
        <dbReference type="SAM" id="SignalP"/>
    </source>
</evidence>
<feature type="signal peptide" evidence="1">
    <location>
        <begin position="1"/>
        <end position="24"/>
    </location>
</feature>
<dbReference type="InterPro" id="IPR051781">
    <property type="entry name" value="Metallo-dep_Hydrolase"/>
</dbReference>
<dbReference type="RefSeq" id="WP_407326261.1">
    <property type="nucleotide sequence ID" value="NZ_CP136865.1"/>
</dbReference>
<feature type="chain" id="PRO_5045191073" evidence="1">
    <location>
        <begin position="25"/>
        <end position="440"/>
    </location>
</feature>
<dbReference type="SUPFAM" id="SSF51338">
    <property type="entry name" value="Composite domain of metallo-dependent hydrolases"/>
    <property type="match status" value="2"/>
</dbReference>
<evidence type="ECO:0000313" key="3">
    <source>
        <dbReference type="EMBL" id="WOJ95563.1"/>
    </source>
</evidence>
<dbReference type="InterPro" id="IPR032466">
    <property type="entry name" value="Metal_Hydrolase"/>
</dbReference>
<dbReference type="EMBL" id="CP136865">
    <property type="protein sequence ID" value="WOJ95563.1"/>
    <property type="molecule type" value="Genomic_DNA"/>
</dbReference>
<dbReference type="CDD" id="cd01299">
    <property type="entry name" value="Met_dep_hydrolase_A"/>
    <property type="match status" value="1"/>
</dbReference>